<keyword evidence="4" id="KW-0408">Iron</keyword>
<dbReference type="RefSeq" id="WP_268609630.1">
    <property type="nucleotide sequence ID" value="NZ_CP113797.1"/>
</dbReference>
<dbReference type="SFLD" id="SFLDG01123">
    <property type="entry name" value="methyltransferase_(Class_B)"/>
    <property type="match status" value="1"/>
</dbReference>
<sequence>MKALLLWPIMPNSFWSYQETLDVAGLRATNPPLGLITVAAMLPTSWEVRFADRNVQFETDADWQWCDLVIISAMIIQKQDFCDLIQKGVALGKKVAVGGPYPTSVPEVALNAGAHYLILDEGECTIPLFLEALERGDETGVFRSIEKPDVTQTPIPRFDLLNLDAYLAITVQFSRGCPFQCEFCDIINLYGRKPRTKTPEQMLAEFEVLYRMGWRRYVFVVDDNFIGNKRNAKVFLRALIPWMQQHDYPFILLTEASLNLAEDDELLDLMVQAGFTMVFMGIETPDVDSLTVAHKEQNTRHSLMESCHKITRAGLQIMSGFILGFDGEKPGAGRRIQEFVEETGISKAHLNLLQALPNTAMWQRLKQEGRLQDFISAGSQTSLMNFVPTRPLEEIVTEFIETFWNLYEPLPYLKRTFHHIQLMTGKRPWRKPRLTHHELRLFLTICWRQGVVRSTRFRFWWQLAIIALTKPQLLYDYIVTLGAGEHFFTFRHEVKNQLETQLQALRTARSHEADLASPSATTVYANVN</sequence>
<dbReference type="GO" id="GO:0031419">
    <property type="term" value="F:cobalamin binding"/>
    <property type="evidence" value="ECO:0007669"/>
    <property type="project" value="InterPro"/>
</dbReference>
<dbReference type="EMBL" id="CP113797">
    <property type="protein sequence ID" value="WAL59822.1"/>
    <property type="molecule type" value="Genomic_DNA"/>
</dbReference>
<reference evidence="7" key="1">
    <citation type="submission" date="2022-12" db="EMBL/GenBank/DDBJ databases">
        <title>Polyphasic identification of a Novel Hot-Spring Cyanobacterium Ocullathermofonsia sinensis gen nov. sp. nov. and Genomic Insights on its Adaptations to the Thermal Habitat.</title>
        <authorList>
            <person name="Daroch M."/>
            <person name="Tang J."/>
            <person name="Jiang Y."/>
        </authorList>
    </citation>
    <scope>NUCLEOTIDE SEQUENCE</scope>
    <source>
        <strain evidence="7">PKUAC-SCTA174</strain>
    </source>
</reference>
<dbReference type="GO" id="GO:0005829">
    <property type="term" value="C:cytosol"/>
    <property type="evidence" value="ECO:0007669"/>
    <property type="project" value="TreeGrafter"/>
</dbReference>
<dbReference type="InterPro" id="IPR051198">
    <property type="entry name" value="BchE-like"/>
</dbReference>
<dbReference type="InterPro" id="IPR007197">
    <property type="entry name" value="rSAM"/>
</dbReference>
<evidence type="ECO:0000259" key="6">
    <source>
        <dbReference type="PROSITE" id="PS51918"/>
    </source>
</evidence>
<dbReference type="PANTHER" id="PTHR43409">
    <property type="entry name" value="ANAEROBIC MAGNESIUM-PROTOPORPHYRIN IX MONOMETHYL ESTER CYCLASE-RELATED"/>
    <property type="match status" value="1"/>
</dbReference>
<comment type="cofactor">
    <cofactor evidence="1">
        <name>[4Fe-4S] cluster</name>
        <dbReference type="ChEBI" id="CHEBI:49883"/>
    </cofactor>
</comment>
<evidence type="ECO:0000256" key="1">
    <source>
        <dbReference type="ARBA" id="ARBA00001966"/>
    </source>
</evidence>
<dbReference type="PANTHER" id="PTHR43409:SF3">
    <property type="entry name" value="HYPOTHETICAL METHYLTRANSFERASE"/>
    <property type="match status" value="1"/>
</dbReference>
<keyword evidence="2" id="KW-0949">S-adenosyl-L-methionine</keyword>
<dbReference type="InterPro" id="IPR023404">
    <property type="entry name" value="rSAM_horseshoe"/>
</dbReference>
<dbReference type="Proteomes" id="UP001163152">
    <property type="component" value="Chromosome"/>
</dbReference>
<dbReference type="CDD" id="cd01335">
    <property type="entry name" value="Radical_SAM"/>
    <property type="match status" value="1"/>
</dbReference>
<keyword evidence="8" id="KW-1185">Reference proteome</keyword>
<dbReference type="PROSITE" id="PS51918">
    <property type="entry name" value="RADICAL_SAM"/>
    <property type="match status" value="1"/>
</dbReference>
<dbReference type="SFLD" id="SFLDF00303">
    <property type="entry name" value="hopanoid_C2-methyltransferase"/>
    <property type="match status" value="1"/>
</dbReference>
<dbReference type="GO" id="GO:0003824">
    <property type="term" value="F:catalytic activity"/>
    <property type="evidence" value="ECO:0007669"/>
    <property type="project" value="InterPro"/>
</dbReference>
<protein>
    <submittedName>
        <fullName evidence="7">B12-binding domain-containing radical SAM protein</fullName>
    </submittedName>
</protein>
<dbReference type="InterPro" id="IPR034466">
    <property type="entry name" value="Methyltransferase_Class_B"/>
</dbReference>
<dbReference type="SMART" id="SM00729">
    <property type="entry name" value="Elp3"/>
    <property type="match status" value="1"/>
</dbReference>
<evidence type="ECO:0000256" key="2">
    <source>
        <dbReference type="ARBA" id="ARBA00022691"/>
    </source>
</evidence>
<dbReference type="KEGG" id="tsin:OXH18_22040"/>
<dbReference type="Pfam" id="PF04055">
    <property type="entry name" value="Radical_SAM"/>
    <property type="match status" value="1"/>
</dbReference>
<gene>
    <name evidence="7" type="ORF">OXH18_22040</name>
</gene>
<dbReference type="GO" id="GO:0051536">
    <property type="term" value="F:iron-sulfur cluster binding"/>
    <property type="evidence" value="ECO:0007669"/>
    <property type="project" value="UniProtKB-KW"/>
</dbReference>
<evidence type="ECO:0000313" key="7">
    <source>
        <dbReference type="EMBL" id="WAL59822.1"/>
    </source>
</evidence>
<evidence type="ECO:0000256" key="3">
    <source>
        <dbReference type="ARBA" id="ARBA00022723"/>
    </source>
</evidence>
<organism evidence="7 8">
    <name type="scientific">Thermocoleostomius sinensis A174</name>
    <dbReference type="NCBI Taxonomy" id="2016057"/>
    <lineage>
        <taxon>Bacteria</taxon>
        <taxon>Bacillati</taxon>
        <taxon>Cyanobacteriota</taxon>
        <taxon>Cyanophyceae</taxon>
        <taxon>Oculatellales</taxon>
        <taxon>Oculatellaceae</taxon>
        <taxon>Thermocoleostomius</taxon>
    </lineage>
</organism>
<keyword evidence="3" id="KW-0479">Metal-binding</keyword>
<feature type="domain" description="Radical SAM core" evidence="6">
    <location>
        <begin position="163"/>
        <end position="393"/>
    </location>
</feature>
<dbReference type="SFLD" id="SFLDG01082">
    <property type="entry name" value="B12-binding_domain_containing"/>
    <property type="match status" value="1"/>
</dbReference>
<dbReference type="SUPFAM" id="SSF102114">
    <property type="entry name" value="Radical SAM enzymes"/>
    <property type="match status" value="1"/>
</dbReference>
<dbReference type="InterPro" id="IPR058240">
    <property type="entry name" value="rSAM_sf"/>
</dbReference>
<accession>A0A9E9C9N3</accession>
<dbReference type="AlphaFoldDB" id="A0A9E9C9N3"/>
<dbReference type="InterPro" id="IPR006638">
    <property type="entry name" value="Elp3/MiaA/NifB-like_rSAM"/>
</dbReference>
<dbReference type="InterPro" id="IPR006158">
    <property type="entry name" value="Cobalamin-bd"/>
</dbReference>
<dbReference type="Pfam" id="PF13282">
    <property type="entry name" value="DUF4070"/>
    <property type="match status" value="1"/>
</dbReference>
<dbReference type="Pfam" id="PF02310">
    <property type="entry name" value="B12-binding"/>
    <property type="match status" value="1"/>
</dbReference>
<keyword evidence="5" id="KW-0411">Iron-sulfur</keyword>
<dbReference type="InterPro" id="IPR034530">
    <property type="entry name" value="HpnP-like"/>
</dbReference>
<proteinExistence type="predicted"/>
<dbReference type="Gene3D" id="3.40.50.280">
    <property type="entry name" value="Cobalamin-binding domain"/>
    <property type="match status" value="1"/>
</dbReference>
<dbReference type="SFLD" id="SFLDS00029">
    <property type="entry name" value="Radical_SAM"/>
    <property type="match status" value="1"/>
</dbReference>
<name>A0A9E9C9N3_9CYAN</name>
<dbReference type="InterPro" id="IPR025274">
    <property type="entry name" value="DUF4070"/>
</dbReference>
<dbReference type="GO" id="GO:0046872">
    <property type="term" value="F:metal ion binding"/>
    <property type="evidence" value="ECO:0007669"/>
    <property type="project" value="UniProtKB-KW"/>
</dbReference>
<evidence type="ECO:0000313" key="8">
    <source>
        <dbReference type="Proteomes" id="UP001163152"/>
    </source>
</evidence>
<evidence type="ECO:0000256" key="4">
    <source>
        <dbReference type="ARBA" id="ARBA00023004"/>
    </source>
</evidence>
<evidence type="ECO:0000256" key="5">
    <source>
        <dbReference type="ARBA" id="ARBA00023014"/>
    </source>
</evidence>
<dbReference type="Gene3D" id="3.80.30.20">
    <property type="entry name" value="tm_1862 like domain"/>
    <property type="match status" value="1"/>
</dbReference>